<protein>
    <submittedName>
        <fullName evidence="2">Uncharacterized protein</fullName>
    </submittedName>
</protein>
<feature type="compositionally biased region" description="Basic and acidic residues" evidence="1">
    <location>
        <begin position="354"/>
        <end position="377"/>
    </location>
</feature>
<evidence type="ECO:0000313" key="2">
    <source>
        <dbReference type="EMBL" id="KNE63883.1"/>
    </source>
</evidence>
<proteinExistence type="predicted"/>
<dbReference type="VEuPathDB" id="FungiDB:AMAG_08945"/>
<dbReference type="AlphaFoldDB" id="A0A0L0SN04"/>
<feature type="region of interest" description="Disordered" evidence="1">
    <location>
        <begin position="354"/>
        <end position="384"/>
    </location>
</feature>
<reference evidence="2 3" key="1">
    <citation type="submission" date="2009-11" db="EMBL/GenBank/DDBJ databases">
        <title>Annotation of Allomyces macrogynus ATCC 38327.</title>
        <authorList>
            <consortium name="The Broad Institute Genome Sequencing Platform"/>
            <person name="Russ C."/>
            <person name="Cuomo C."/>
            <person name="Burger G."/>
            <person name="Gray M.W."/>
            <person name="Holland P.W.H."/>
            <person name="King N."/>
            <person name="Lang F.B.F."/>
            <person name="Roger A.J."/>
            <person name="Ruiz-Trillo I."/>
            <person name="Young S.K."/>
            <person name="Zeng Q."/>
            <person name="Gargeya S."/>
            <person name="Fitzgerald M."/>
            <person name="Haas B."/>
            <person name="Abouelleil A."/>
            <person name="Alvarado L."/>
            <person name="Arachchi H.M."/>
            <person name="Berlin A."/>
            <person name="Chapman S.B."/>
            <person name="Gearin G."/>
            <person name="Goldberg J."/>
            <person name="Griggs A."/>
            <person name="Gujja S."/>
            <person name="Hansen M."/>
            <person name="Heiman D."/>
            <person name="Howarth C."/>
            <person name="Larimer J."/>
            <person name="Lui A."/>
            <person name="MacDonald P.J.P."/>
            <person name="McCowen C."/>
            <person name="Montmayeur A."/>
            <person name="Murphy C."/>
            <person name="Neiman D."/>
            <person name="Pearson M."/>
            <person name="Priest M."/>
            <person name="Roberts A."/>
            <person name="Saif S."/>
            <person name="Shea T."/>
            <person name="Sisk P."/>
            <person name="Stolte C."/>
            <person name="Sykes S."/>
            <person name="Wortman J."/>
            <person name="Nusbaum C."/>
            <person name="Birren B."/>
        </authorList>
    </citation>
    <scope>NUCLEOTIDE SEQUENCE [LARGE SCALE GENOMIC DNA]</scope>
    <source>
        <strain evidence="2 3">ATCC 38327</strain>
    </source>
</reference>
<dbReference type="EMBL" id="GG745343">
    <property type="protein sequence ID" value="KNE63883.1"/>
    <property type="molecule type" value="Genomic_DNA"/>
</dbReference>
<reference evidence="3" key="2">
    <citation type="submission" date="2009-11" db="EMBL/GenBank/DDBJ databases">
        <title>The Genome Sequence of Allomyces macrogynus strain ATCC 38327.</title>
        <authorList>
            <consortium name="The Broad Institute Genome Sequencing Platform"/>
            <person name="Russ C."/>
            <person name="Cuomo C."/>
            <person name="Shea T."/>
            <person name="Young S.K."/>
            <person name="Zeng Q."/>
            <person name="Koehrsen M."/>
            <person name="Haas B."/>
            <person name="Borodovsky M."/>
            <person name="Guigo R."/>
            <person name="Alvarado L."/>
            <person name="Berlin A."/>
            <person name="Borenstein D."/>
            <person name="Chen Z."/>
            <person name="Engels R."/>
            <person name="Freedman E."/>
            <person name="Gellesch M."/>
            <person name="Goldberg J."/>
            <person name="Griggs A."/>
            <person name="Gujja S."/>
            <person name="Heiman D."/>
            <person name="Hepburn T."/>
            <person name="Howarth C."/>
            <person name="Jen D."/>
            <person name="Larson L."/>
            <person name="Lewis B."/>
            <person name="Mehta T."/>
            <person name="Park D."/>
            <person name="Pearson M."/>
            <person name="Roberts A."/>
            <person name="Saif S."/>
            <person name="Shenoy N."/>
            <person name="Sisk P."/>
            <person name="Stolte C."/>
            <person name="Sykes S."/>
            <person name="Walk T."/>
            <person name="White J."/>
            <person name="Yandava C."/>
            <person name="Burger G."/>
            <person name="Gray M.W."/>
            <person name="Holland P.W.H."/>
            <person name="King N."/>
            <person name="Lang F.B.F."/>
            <person name="Roger A.J."/>
            <person name="Ruiz-Trillo I."/>
            <person name="Lander E."/>
            <person name="Nusbaum C."/>
        </authorList>
    </citation>
    <scope>NUCLEOTIDE SEQUENCE [LARGE SCALE GENOMIC DNA]</scope>
    <source>
        <strain evidence="3">ATCC 38327</strain>
    </source>
</reference>
<organism evidence="2 3">
    <name type="scientific">Allomyces macrogynus (strain ATCC 38327)</name>
    <name type="common">Allomyces javanicus var. macrogynus</name>
    <dbReference type="NCBI Taxonomy" id="578462"/>
    <lineage>
        <taxon>Eukaryota</taxon>
        <taxon>Fungi</taxon>
        <taxon>Fungi incertae sedis</taxon>
        <taxon>Blastocladiomycota</taxon>
        <taxon>Blastocladiomycetes</taxon>
        <taxon>Blastocladiales</taxon>
        <taxon>Blastocladiaceae</taxon>
        <taxon>Allomyces</taxon>
    </lineage>
</organism>
<evidence type="ECO:0000313" key="3">
    <source>
        <dbReference type="Proteomes" id="UP000054350"/>
    </source>
</evidence>
<feature type="region of interest" description="Disordered" evidence="1">
    <location>
        <begin position="61"/>
        <end position="85"/>
    </location>
</feature>
<name>A0A0L0SN04_ALLM3</name>
<keyword evidence="3" id="KW-1185">Reference proteome</keyword>
<gene>
    <name evidence="2" type="ORF">AMAG_08945</name>
</gene>
<dbReference type="Proteomes" id="UP000054350">
    <property type="component" value="Unassembled WGS sequence"/>
</dbReference>
<sequence length="415" mass="43082">MSGNSDAGAEADYDFLGASDCDSIDGIDSIECIECIDSMGTSTSRLTDPAAAINPAGELHDSTTTAATSHDALPATTKPVSAPNDGHIDPVAAADASALNNSAQDTADCARDNPPALAPPPFLTLSVPPGDDLDNSALGELPDAGTPLGHHAECAPIAAENETHDSVAPLHRIALTTGTNVRVSESEPEPTPAAYSADEHAAVHLAMPLFGRDGDPIERRVVVLTLPSAQTRSLDDVVAAISAKPAPSRSSSTATSIAPTGRFRDLMDRGRRFLDSCRGRVHGHTDGRVVDGDICRGDAGPNGVDDGCRHGDERPHAMDGLHLDGDAYVHENSVGDGHVDGDAYAHAMDGGYIHRDPDAQDHGDRVDDQDRNDDATGHVHRAAGNDGCDVAGPIWLFWAVVVNNVIGSTALPEAN</sequence>
<feature type="compositionally biased region" description="Low complexity" evidence="1">
    <location>
        <begin position="62"/>
        <end position="73"/>
    </location>
</feature>
<evidence type="ECO:0000256" key="1">
    <source>
        <dbReference type="SAM" id="MobiDB-lite"/>
    </source>
</evidence>
<dbReference type="OrthoDB" id="10578306at2759"/>
<accession>A0A0L0SN04</accession>